<dbReference type="PANTHER" id="PTHR48101">
    <property type="entry name" value="METHYLMALONYL-COA MUTASE, MITOCHONDRIAL-RELATED"/>
    <property type="match status" value="1"/>
</dbReference>
<proteinExistence type="predicted"/>
<dbReference type="RefSeq" id="WP_182041864.1">
    <property type="nucleotide sequence ID" value="NZ_JACDZE010000001.1"/>
</dbReference>
<dbReference type="PANTHER" id="PTHR48101:SF1">
    <property type="entry name" value="METHYLMALONYL-COA MUTASE, LARGE SUBUNIT"/>
    <property type="match status" value="1"/>
</dbReference>
<evidence type="ECO:0000259" key="1">
    <source>
        <dbReference type="Pfam" id="PF01642"/>
    </source>
</evidence>
<dbReference type="InterPro" id="IPR016176">
    <property type="entry name" value="Cbl-dep_enz_cat"/>
</dbReference>
<comment type="caution">
    <text evidence="2">The sequence shown here is derived from an EMBL/GenBank/DDBJ whole genome shotgun (WGS) entry which is preliminary data.</text>
</comment>
<dbReference type="GO" id="GO:0031419">
    <property type="term" value="F:cobalamin binding"/>
    <property type="evidence" value="ECO:0007669"/>
    <property type="project" value="InterPro"/>
</dbReference>
<dbReference type="SUPFAM" id="SSF51703">
    <property type="entry name" value="Cobalamin (vitamin B12)-dependent enzymes"/>
    <property type="match status" value="1"/>
</dbReference>
<name>A0A838ZL74_9FLAO</name>
<reference evidence="2 3" key="1">
    <citation type="submission" date="2020-07" db="EMBL/GenBank/DDBJ databases">
        <title>Moheibacter lacus sp. nov., a member of the family Flavobacteriaceae isolated from freshwater lake sediment.</title>
        <authorList>
            <person name="Liu Y."/>
        </authorList>
    </citation>
    <scope>NUCLEOTIDE SEQUENCE [LARGE SCALE GENOMIC DNA]</scope>
    <source>
        <strain evidence="2 3">BDHS18</strain>
    </source>
</reference>
<gene>
    <name evidence="2" type="ORF">HU137_00560</name>
</gene>
<dbReference type="GO" id="GO:0016866">
    <property type="term" value="F:intramolecular transferase activity"/>
    <property type="evidence" value="ECO:0007669"/>
    <property type="project" value="InterPro"/>
</dbReference>
<evidence type="ECO:0000313" key="3">
    <source>
        <dbReference type="Proteomes" id="UP000552241"/>
    </source>
</evidence>
<dbReference type="Proteomes" id="UP000552241">
    <property type="component" value="Unassembled WGS sequence"/>
</dbReference>
<keyword evidence="3" id="KW-1185">Reference proteome</keyword>
<organism evidence="2 3">
    <name type="scientific">Moheibacter lacus</name>
    <dbReference type="NCBI Taxonomy" id="2745851"/>
    <lineage>
        <taxon>Bacteria</taxon>
        <taxon>Pseudomonadati</taxon>
        <taxon>Bacteroidota</taxon>
        <taxon>Flavobacteriia</taxon>
        <taxon>Flavobacteriales</taxon>
        <taxon>Weeksellaceae</taxon>
        <taxon>Moheibacter</taxon>
    </lineage>
</organism>
<feature type="domain" description="Methylmalonyl-CoA mutase alpha/beta chain catalytic" evidence="1">
    <location>
        <begin position="127"/>
        <end position="395"/>
    </location>
</feature>
<dbReference type="EMBL" id="JACDZE010000001">
    <property type="protein sequence ID" value="MBA5628256.1"/>
    <property type="molecule type" value="Genomic_DNA"/>
</dbReference>
<protein>
    <submittedName>
        <fullName evidence="2">Methylmalonyl-CoA mutase</fullName>
    </submittedName>
</protein>
<dbReference type="Pfam" id="PF01642">
    <property type="entry name" value="MM_CoA_mutase"/>
    <property type="match status" value="1"/>
</dbReference>
<accession>A0A838ZL74</accession>
<dbReference type="Gene3D" id="3.20.20.240">
    <property type="entry name" value="Methylmalonyl-CoA mutase"/>
    <property type="match status" value="2"/>
</dbReference>
<evidence type="ECO:0000313" key="2">
    <source>
        <dbReference type="EMBL" id="MBA5628256.1"/>
    </source>
</evidence>
<dbReference type="InterPro" id="IPR006099">
    <property type="entry name" value="MeMalonylCoA_mutase_a/b_cat"/>
</dbReference>
<sequence>MEDFKQLNPQEWKLKVQAELAGLDYNEVLVWDTAEGIQIKPVYTQEDLLQTVFPIQTTKDWKIIGQFLPDANQDTSYLYGLKIKDQQIDKLKSLPEYLDLFFDLEKPFEVLSKNNFASFKNLKYLGLDVLGHFAESGDWYRSEEEDLALAEKLIDEGNFAKSVEVNASLFQNAGANHVLQIALAISQAVEYLETLGEKVAPKLYFKVAVGGNYFFEIAKLRALRNLWELILAEYNSDAEVYILAETSLRNKSVLDVYNNVIRSGLEAAAAVQGKADVVYAFPYDSIGKSSDFSEELASKQQLLLQKESYFDKVMDPISGTYFIENLTELMSRNALDLFKKLEEEGGFLKGLFEGRIQKMIQKSADREQMAFDEGEMILIGVNKFRNPSDQPKPVEKPSLPIMTQIQPIIRKRLAEKIESDL</sequence>
<dbReference type="AlphaFoldDB" id="A0A838ZL74"/>